<feature type="repeat" description="ANK" evidence="2">
    <location>
        <begin position="1159"/>
        <end position="1191"/>
    </location>
</feature>
<protein>
    <submittedName>
        <fullName evidence="7">Uncharacterized protein</fullName>
    </submittedName>
</protein>
<reference evidence="7 8" key="1">
    <citation type="submission" date="2019-07" db="EMBL/GenBank/DDBJ databases">
        <title>The First High-Quality Draft Genome Sequence of the Causal Agent of the Current Panama Disease Epidemic.</title>
        <authorList>
            <person name="Warmington R.J."/>
            <person name="Kay W."/>
            <person name="Jeffries A."/>
            <person name="Bebber D."/>
            <person name="Moore K."/>
            <person name="Studholme D.J."/>
        </authorList>
    </citation>
    <scope>NUCLEOTIDE SEQUENCE [LARGE SCALE GENOMIC DNA]</scope>
    <source>
        <strain evidence="7 8">TR4</strain>
    </source>
</reference>
<dbReference type="PRINTS" id="PR01415">
    <property type="entry name" value="ANKYRIN"/>
</dbReference>
<feature type="repeat" description="ANK" evidence="2">
    <location>
        <begin position="940"/>
        <end position="972"/>
    </location>
</feature>
<feature type="repeat" description="ANK" evidence="2">
    <location>
        <begin position="1099"/>
        <end position="1131"/>
    </location>
</feature>
<accession>A0A5C6SJ92</accession>
<feature type="repeat" description="ANK" evidence="2">
    <location>
        <begin position="1192"/>
        <end position="1224"/>
    </location>
</feature>
<sequence length="1553" mass="172168">MSNPNDYTIGWICAIRTEYVAARAFLDEEHKGPGVVSPNDNNAYTLGKIGEHNVVIAVLPDGQYGISTASNVARDMMHSFPNIRFGLMVGIGGGAPSKKHDIRLGDIVVSAPRGGKGGVFQYDFGKTIQDQSFRPTGFLNQPPSVLLTAVTVISGQYESDGHRLEEDINDILRKKPRLRNKYSRPDPSSDRLYQSEVVHPADSDSSCVSACGADLSKLILRPERTQDEDNPTIHYGVVASGNQLMKDASVRDKVAAEENILCFEMEAAGLMNHFPCLIIRGICDYSDSHKNKEWQGYAAMVAAAYAKDLLRRIAPTRVEAEKKFGDILSGLQEVAEEHRDVSKEHCDIAKEQLQTQKDLAKERLSEEKQQCHQLFRLTTSSRDATYEWYKDRVEERVEGTCMWFLKHEHFQMWLNQESGPLLVTADPGCGKSVLAKYLIDHGLPRSTTICYFFFKDQDQNTVRQALCALLHQLFSLKPSLIEHAMPQFREDGQGLINSTESLWKILRNAINDPRAGPAIMVLDALDECAESEFTDLMRNIESQFRSDQLGYGKLKYLLTCRPYDQIVSKFRVLLDAFPNIHIPGEEESGTISQEVNRVITHRINQLSMKKRLLPQIKSYLEKRLQETTHRTYLWVYLVFDYLEKDDFKKTLKGVESAVATLPRSINEAYEQILNKTNEDPMVRKALSIILAASRPLTLSEMNVAVNIDYTSQSIHDLDLEDDEDFKTRLRSWCGLFVSIHQGNIYFIHQTAREFLLADLALPTAVSSALHWHHSIMIQEAHAVLAELCVLYLNYFNSNVSLPTDANGEAGHSFDRYTFLKYSAQTWGTHFREARVADGAAIIPFALKICDPDSKSYSAWFRIYWQTTGMATTADFTDLMIASYYGHHVVVKLLLEKGPKIEAKDSQDGRTPLLWAAEEGHEAVVKLLIENGANVDAKDVKGRTSLSYVAEEGHEATVKLLLERGADVNAQGAECGTALQAASHEGHETIVQLLLERGADDINEALQAASSGGHEIIVQLMLDRGADVNAQGGHYNTALQAAALRDHETIVQLLLERGADVNAQGGHYHTALQAASHEGHETIVQLLLERGADVNAQGGKCGTALQAASSGGHETIVQLLLERGADVNAQSLWLGTALQAASSEGHVAIVQLLLERGADDINEALQAASSGGNKAIVQLLLERGANADAQGEECGTALQAASLWGHVAIVRLLLERDADVNAQGGHYNTALQEASHEGHETIVQLLLERGADDINEALQAASSGGHETIVQLMLDRGADVNAQGGHYHTALQAASHEGHETIVQLLLERGADIHYSTPEFHDSRMLHSIEMGWFVLDKYYTMSEEAPVYVAALLLDPRCRKAYLDKNWKSAWINPAIAGVRQVWEEEYNINNSVNDIDGDIVTTPEDTPVAPGKPPSQLQLLLQEMEVETAVTTDSDNLEAFINAPAIKIDCEPLEWWCRTEQRRQFPRLSRMAIDILSINPQSAEPERTFSGARRTASWDRLSITCERIEEVECLGNWIRNGHIVASRDGGLGLVCDPDGVNGNVDTEISDTE</sequence>
<dbReference type="Pfam" id="PF00023">
    <property type="entry name" value="Ank"/>
    <property type="match status" value="3"/>
</dbReference>
<dbReference type="PROSITE" id="PS50088">
    <property type="entry name" value="ANK_REPEAT"/>
    <property type="match status" value="14"/>
</dbReference>
<dbReference type="InterPro" id="IPR055497">
    <property type="entry name" value="DUF7069"/>
</dbReference>
<dbReference type="InterPro" id="IPR027417">
    <property type="entry name" value="P-loop_NTPase"/>
</dbReference>
<dbReference type="InterPro" id="IPR002110">
    <property type="entry name" value="Ankyrin_rpt"/>
</dbReference>
<feature type="repeat" description="ANK" evidence="2">
    <location>
        <begin position="1135"/>
        <end position="1158"/>
    </location>
</feature>
<dbReference type="Proteomes" id="UP000321331">
    <property type="component" value="Unassembled WGS sequence"/>
</dbReference>
<evidence type="ECO:0000259" key="4">
    <source>
        <dbReference type="Pfam" id="PF22939"/>
    </source>
</evidence>
<feature type="repeat" description="ANK" evidence="2">
    <location>
        <begin position="1066"/>
        <end position="1098"/>
    </location>
</feature>
<dbReference type="GO" id="GO:0046983">
    <property type="term" value="F:protein dimerization activity"/>
    <property type="evidence" value="ECO:0007669"/>
    <property type="project" value="InterPro"/>
</dbReference>
<dbReference type="EMBL" id="VMNF01000013">
    <property type="protein sequence ID" value="TXB98117.1"/>
    <property type="molecule type" value="Genomic_DNA"/>
</dbReference>
<dbReference type="PANTHER" id="PTHR24133:SF40">
    <property type="entry name" value="ANKYRIN REPEAT DOMAIN 44"/>
    <property type="match status" value="1"/>
</dbReference>
<evidence type="ECO:0000259" key="3">
    <source>
        <dbReference type="Pfam" id="PF05699"/>
    </source>
</evidence>
<evidence type="ECO:0000313" key="8">
    <source>
        <dbReference type="Proteomes" id="UP000321331"/>
    </source>
</evidence>
<organism evidence="7 8">
    <name type="scientific">Fusarium oxysporum f. sp. cubense</name>
    <dbReference type="NCBI Taxonomy" id="61366"/>
    <lineage>
        <taxon>Eukaryota</taxon>
        <taxon>Fungi</taxon>
        <taxon>Dikarya</taxon>
        <taxon>Ascomycota</taxon>
        <taxon>Pezizomycotina</taxon>
        <taxon>Sordariomycetes</taxon>
        <taxon>Hypocreomycetidae</taxon>
        <taxon>Hypocreales</taxon>
        <taxon>Nectriaceae</taxon>
        <taxon>Fusarium</taxon>
        <taxon>Fusarium oxysporum species complex</taxon>
    </lineage>
</organism>
<dbReference type="GO" id="GO:0003824">
    <property type="term" value="F:catalytic activity"/>
    <property type="evidence" value="ECO:0007669"/>
    <property type="project" value="InterPro"/>
</dbReference>
<dbReference type="Gene3D" id="1.25.40.20">
    <property type="entry name" value="Ankyrin repeat-containing domain"/>
    <property type="match status" value="5"/>
</dbReference>
<dbReference type="PROSITE" id="PS50297">
    <property type="entry name" value="ANK_REP_REGION"/>
    <property type="match status" value="12"/>
</dbReference>
<dbReference type="Gene3D" id="3.40.50.1580">
    <property type="entry name" value="Nucleoside phosphorylase domain"/>
    <property type="match status" value="1"/>
</dbReference>
<dbReference type="Pfam" id="PF23239">
    <property type="entry name" value="DUF7069"/>
    <property type="match status" value="1"/>
</dbReference>
<evidence type="ECO:0000313" key="7">
    <source>
        <dbReference type="EMBL" id="TXB98117.1"/>
    </source>
</evidence>
<feature type="domain" description="GPI inositol-deacylase winged helix" evidence="4">
    <location>
        <begin position="676"/>
        <end position="758"/>
    </location>
</feature>
<comment type="caution">
    <text evidence="7">The sequence shown here is derived from an EMBL/GenBank/DDBJ whole genome shotgun (WGS) entry which is preliminary data.</text>
</comment>
<keyword evidence="2" id="KW-0040">ANK repeat</keyword>
<feature type="repeat" description="ANK" evidence="2">
    <location>
        <begin position="1033"/>
        <end position="1065"/>
    </location>
</feature>
<dbReference type="Gene3D" id="3.40.50.300">
    <property type="entry name" value="P-loop containing nucleotide triphosphate hydrolases"/>
    <property type="match status" value="1"/>
</dbReference>
<feature type="repeat" description="ANK" evidence="2">
    <location>
        <begin position="973"/>
        <end position="999"/>
    </location>
</feature>
<feature type="repeat" description="ANK" evidence="2">
    <location>
        <begin position="873"/>
        <end position="905"/>
    </location>
</feature>
<dbReference type="SUPFAM" id="SSF48403">
    <property type="entry name" value="Ankyrin repeat"/>
    <property type="match status" value="2"/>
</dbReference>
<dbReference type="GO" id="GO:0009116">
    <property type="term" value="P:nucleoside metabolic process"/>
    <property type="evidence" value="ECO:0007669"/>
    <property type="project" value="InterPro"/>
</dbReference>
<feature type="domain" description="DUF7069" evidence="5">
    <location>
        <begin position="591"/>
        <end position="659"/>
    </location>
</feature>
<evidence type="ECO:0000256" key="1">
    <source>
        <dbReference type="ARBA" id="ARBA00022737"/>
    </source>
</evidence>
<feature type="repeat" description="ANK" evidence="2">
    <location>
        <begin position="907"/>
        <end position="939"/>
    </location>
</feature>
<dbReference type="InterPro" id="IPR035994">
    <property type="entry name" value="Nucleoside_phosphorylase_sf"/>
</dbReference>
<dbReference type="SUPFAM" id="SSF52540">
    <property type="entry name" value="P-loop containing nucleoside triphosphate hydrolases"/>
    <property type="match status" value="1"/>
</dbReference>
<evidence type="ECO:0000259" key="5">
    <source>
        <dbReference type="Pfam" id="PF23239"/>
    </source>
</evidence>
<name>A0A5C6SJ92_FUSOC</name>
<feature type="domain" description="Nephrocystin 3-like N-terminal" evidence="6">
    <location>
        <begin position="399"/>
        <end position="561"/>
    </location>
</feature>
<dbReference type="InterPro" id="IPR056884">
    <property type="entry name" value="NPHP3-like_N"/>
</dbReference>
<keyword evidence="1" id="KW-0677">Repeat</keyword>
<dbReference type="InterPro" id="IPR052391">
    <property type="entry name" value="E3_Ligase-Neurotoxin"/>
</dbReference>
<dbReference type="Pfam" id="PF12796">
    <property type="entry name" value="Ank_2"/>
    <property type="match status" value="4"/>
</dbReference>
<dbReference type="InterPro" id="IPR008906">
    <property type="entry name" value="HATC_C_dom"/>
</dbReference>
<dbReference type="InterPro" id="IPR012337">
    <property type="entry name" value="RNaseH-like_sf"/>
</dbReference>
<feature type="domain" description="HAT C-terminal dimerisation" evidence="3">
    <location>
        <begin position="1439"/>
        <end position="1519"/>
    </location>
</feature>
<feature type="repeat" description="ANK" evidence="2">
    <location>
        <begin position="1225"/>
        <end position="1251"/>
    </location>
</feature>
<dbReference type="SMART" id="SM00248">
    <property type="entry name" value="ANK"/>
    <property type="match status" value="14"/>
</dbReference>
<evidence type="ECO:0000259" key="6">
    <source>
        <dbReference type="Pfam" id="PF24883"/>
    </source>
</evidence>
<evidence type="ECO:0000256" key="2">
    <source>
        <dbReference type="PROSITE-ProRule" id="PRU00023"/>
    </source>
</evidence>
<feature type="repeat" description="ANK" evidence="2">
    <location>
        <begin position="1285"/>
        <end position="1317"/>
    </location>
</feature>
<dbReference type="Pfam" id="PF24883">
    <property type="entry name" value="NPHP3_N"/>
    <property type="match status" value="1"/>
</dbReference>
<gene>
    <name evidence="7" type="ORF">FocTR4_00016886</name>
</gene>
<proteinExistence type="predicted"/>
<dbReference type="SUPFAM" id="SSF53167">
    <property type="entry name" value="Purine and uridine phosphorylases"/>
    <property type="match status" value="1"/>
</dbReference>
<dbReference type="SUPFAM" id="SSF53098">
    <property type="entry name" value="Ribonuclease H-like"/>
    <property type="match status" value="1"/>
</dbReference>
<feature type="repeat" description="ANK" evidence="2">
    <location>
        <begin position="1000"/>
        <end position="1032"/>
    </location>
</feature>
<feature type="repeat" description="ANK" evidence="2">
    <location>
        <begin position="1252"/>
        <end position="1284"/>
    </location>
</feature>
<dbReference type="PANTHER" id="PTHR24133">
    <property type="entry name" value="ANKYRIN DOMAIN-CONTAINING"/>
    <property type="match status" value="1"/>
</dbReference>
<dbReference type="InterPro" id="IPR036770">
    <property type="entry name" value="Ankyrin_rpt-contain_sf"/>
</dbReference>
<dbReference type="Pfam" id="PF22939">
    <property type="entry name" value="WHD_GPIID"/>
    <property type="match status" value="1"/>
</dbReference>
<dbReference type="InterPro" id="IPR054471">
    <property type="entry name" value="GPIID_WHD"/>
</dbReference>
<dbReference type="Pfam" id="PF05699">
    <property type="entry name" value="Dimer_Tnp_hAT"/>
    <property type="match status" value="1"/>
</dbReference>